<name>A7TAZ0_NEMVE</name>
<evidence type="ECO:0000313" key="6">
    <source>
        <dbReference type="Proteomes" id="UP000001593"/>
    </source>
</evidence>
<evidence type="ECO:0000256" key="2">
    <source>
        <dbReference type="ARBA" id="ARBA00015736"/>
    </source>
</evidence>
<dbReference type="EMBL" id="DS474605">
    <property type="protein sequence ID" value="EDO26827.1"/>
    <property type="molecule type" value="Genomic_DNA"/>
</dbReference>
<proteinExistence type="inferred from homology"/>
<evidence type="ECO:0000256" key="3">
    <source>
        <dbReference type="ARBA" id="ARBA00022707"/>
    </source>
</evidence>
<reference evidence="5 6" key="1">
    <citation type="journal article" date="2007" name="Science">
        <title>Sea anemone genome reveals ancestral eumetazoan gene repertoire and genomic organization.</title>
        <authorList>
            <person name="Putnam N.H."/>
            <person name="Srivastava M."/>
            <person name="Hellsten U."/>
            <person name="Dirks B."/>
            <person name="Chapman J."/>
            <person name="Salamov A."/>
            <person name="Terry A."/>
            <person name="Shapiro H."/>
            <person name="Lindquist E."/>
            <person name="Kapitonov V.V."/>
            <person name="Jurka J."/>
            <person name="Genikhovich G."/>
            <person name="Grigoriev I.V."/>
            <person name="Lucas S.M."/>
            <person name="Steele R.E."/>
            <person name="Finnerty J.R."/>
            <person name="Technau U."/>
            <person name="Martindale M.Q."/>
            <person name="Rokhsar D.S."/>
        </authorList>
    </citation>
    <scope>NUCLEOTIDE SEQUENCE [LARGE SCALE GENOMIC DNA]</scope>
    <source>
        <strain evidence="6">CH2 X CH6</strain>
    </source>
</reference>
<keyword evidence="3" id="KW-0519">Myristate</keyword>
<dbReference type="Pfam" id="PF09742">
    <property type="entry name" value="Dymeclin"/>
    <property type="match status" value="1"/>
</dbReference>
<dbReference type="AlphaFoldDB" id="A7TAZ0"/>
<dbReference type="eggNOG" id="KOG2225">
    <property type="taxonomic scope" value="Eukaryota"/>
</dbReference>
<dbReference type="HOGENOM" id="CLU_1930058_0_0_1"/>
<dbReference type="STRING" id="45351.A7TAZ0"/>
<evidence type="ECO:0000256" key="4">
    <source>
        <dbReference type="ARBA" id="ARBA00023288"/>
    </source>
</evidence>
<dbReference type="InParanoid" id="A7TAZ0"/>
<dbReference type="PANTHER" id="PTHR12895:SF9">
    <property type="entry name" value="DYMECLIN"/>
    <property type="match status" value="1"/>
</dbReference>
<dbReference type="PANTHER" id="PTHR12895">
    <property type="entry name" value="DYMECLIN"/>
    <property type="match status" value="1"/>
</dbReference>
<evidence type="ECO:0000313" key="5">
    <source>
        <dbReference type="EMBL" id="EDO26827.1"/>
    </source>
</evidence>
<organism evidence="5 6">
    <name type="scientific">Nematostella vectensis</name>
    <name type="common">Starlet sea anemone</name>
    <dbReference type="NCBI Taxonomy" id="45351"/>
    <lineage>
        <taxon>Eukaryota</taxon>
        <taxon>Metazoa</taxon>
        <taxon>Cnidaria</taxon>
        <taxon>Anthozoa</taxon>
        <taxon>Hexacorallia</taxon>
        <taxon>Actiniaria</taxon>
        <taxon>Edwardsiidae</taxon>
        <taxon>Nematostella</taxon>
    </lineage>
</organism>
<keyword evidence="6" id="KW-1185">Reference proteome</keyword>
<accession>A7TAZ0</accession>
<sequence length="131" mass="15331">MADLAILEEVLRMVLEIINSCVTNTLHHNPNLVYTLLHRRELFAQFRTHPTFQDIIQNIDTLIIPVMCLLGVEHLSTYLKCYKVGDIVDVKVRFEFYKVARVNLIVFKTIEYFLLKNLSSSDTCCFDYFPI</sequence>
<evidence type="ECO:0000256" key="1">
    <source>
        <dbReference type="ARBA" id="ARBA00010603"/>
    </source>
</evidence>
<protein>
    <recommendedName>
        <fullName evidence="2">Dymeclin</fullName>
    </recommendedName>
</protein>
<dbReference type="Proteomes" id="UP000001593">
    <property type="component" value="Unassembled WGS sequence"/>
</dbReference>
<dbReference type="PhylomeDB" id="A7TAZ0"/>
<dbReference type="InterPro" id="IPR019142">
    <property type="entry name" value="Dymeclin"/>
</dbReference>
<keyword evidence="4" id="KW-0449">Lipoprotein</keyword>
<comment type="similarity">
    <text evidence="1">Belongs to the dymeclin family.</text>
</comment>
<gene>
    <name evidence="5" type="ORF">NEMVEDRAFT_v1g224684</name>
</gene>